<dbReference type="PANTHER" id="PTHR11986:SF79">
    <property type="entry name" value="ACETYLORNITHINE AMINOTRANSFERASE, MITOCHONDRIAL"/>
    <property type="match status" value="1"/>
</dbReference>
<organism evidence="6 7">
    <name type="scientific">Pseudohongiella acticola</name>
    <dbReference type="NCBI Taxonomy" id="1524254"/>
    <lineage>
        <taxon>Bacteria</taxon>
        <taxon>Pseudomonadati</taxon>
        <taxon>Pseudomonadota</taxon>
        <taxon>Gammaproteobacteria</taxon>
        <taxon>Pseudomonadales</taxon>
        <taxon>Pseudohongiellaceae</taxon>
        <taxon>Pseudohongiella</taxon>
    </lineage>
</organism>
<comment type="caution">
    <text evidence="6">The sequence shown here is derived from an EMBL/GenBank/DDBJ whole genome shotgun (WGS) entry which is preliminary data.</text>
</comment>
<accession>A0A1E8CHG7</accession>
<dbReference type="InterPro" id="IPR005814">
    <property type="entry name" value="Aminotrans_3"/>
</dbReference>
<dbReference type="OrthoDB" id="9801052at2"/>
<keyword evidence="3" id="KW-0808">Transferase</keyword>
<dbReference type="PROSITE" id="PS00600">
    <property type="entry name" value="AA_TRANSFER_CLASS_3"/>
    <property type="match status" value="1"/>
</dbReference>
<evidence type="ECO:0000313" key="6">
    <source>
        <dbReference type="EMBL" id="OFE11697.1"/>
    </source>
</evidence>
<evidence type="ECO:0000256" key="3">
    <source>
        <dbReference type="ARBA" id="ARBA00022679"/>
    </source>
</evidence>
<dbReference type="Proteomes" id="UP000175669">
    <property type="component" value="Unassembled WGS sequence"/>
</dbReference>
<dbReference type="STRING" id="1524254.PHACT_14045"/>
<dbReference type="FunFam" id="3.40.640.10:FF:000004">
    <property type="entry name" value="Acetylornithine aminotransferase"/>
    <property type="match status" value="1"/>
</dbReference>
<keyword evidence="4 5" id="KW-0663">Pyridoxal phosphate</keyword>
<name>A0A1E8CHG7_9GAMM</name>
<dbReference type="Pfam" id="PF00202">
    <property type="entry name" value="Aminotran_3"/>
    <property type="match status" value="1"/>
</dbReference>
<dbReference type="InterPro" id="IPR015424">
    <property type="entry name" value="PyrdxlP-dep_Trfase"/>
</dbReference>
<dbReference type="GO" id="GO:0030170">
    <property type="term" value="F:pyridoxal phosphate binding"/>
    <property type="evidence" value="ECO:0007669"/>
    <property type="project" value="InterPro"/>
</dbReference>
<dbReference type="PIRSF" id="PIRSF000521">
    <property type="entry name" value="Transaminase_4ab_Lys_Orn"/>
    <property type="match status" value="1"/>
</dbReference>
<dbReference type="InterPro" id="IPR049704">
    <property type="entry name" value="Aminotrans_3_PPA_site"/>
</dbReference>
<keyword evidence="2" id="KW-0032">Aminotransferase</keyword>
<dbReference type="RefSeq" id="WP_070118948.1">
    <property type="nucleotide sequence ID" value="NZ_MASR01000002.1"/>
</dbReference>
<dbReference type="AlphaFoldDB" id="A0A1E8CHG7"/>
<evidence type="ECO:0008006" key="8">
    <source>
        <dbReference type="Google" id="ProtNLM"/>
    </source>
</evidence>
<keyword evidence="7" id="KW-1185">Reference proteome</keyword>
<sequence length="402" mass="42704">MDVIQVENSLGLTVCKRQPLVIERGQGAFVWDGDGNQLLDFTSGWGVTCLGHAHPVMLSSLSAQAACIMQNPNSGFTYSPARARLLLELQQVLPDGLDRIYFANSGAEANDAALKFARKITGRQRVLAVHGSFHGRTLATLSVSGGASSSARFLPSVPGNDFVAVNDLAAMIDDDVAAVILEPIQGEGGVKAVSHEILRQLQQQCRAHGALLIIDEVQTGFCRTGAFFAISDTGVRPDIMTMGKGIAGGLPFAAIAMTQAVASAVQLGDHGGTYCGNPLMCAVAADVVGYLREHRVAEHVNVLGQIMLQDLQALQQTFSDLVSEVRGQGFMLALALGSDSWVWPLTDACAAQGVIVTPTKNAVVRLLPTLLLTESEWQLGLARIRAALLELRRQVADQAHCA</sequence>
<reference evidence="7" key="1">
    <citation type="submission" date="2016-07" db="EMBL/GenBank/DDBJ databases">
        <authorList>
            <person name="Florea S."/>
            <person name="Webb J.S."/>
            <person name="Jaromczyk J."/>
            <person name="Schardl C.L."/>
        </authorList>
    </citation>
    <scope>NUCLEOTIDE SEQUENCE [LARGE SCALE GENOMIC DNA]</scope>
    <source>
        <strain evidence="7">KCTC 42131</strain>
    </source>
</reference>
<dbReference type="EMBL" id="MASR01000002">
    <property type="protein sequence ID" value="OFE11697.1"/>
    <property type="molecule type" value="Genomic_DNA"/>
</dbReference>
<dbReference type="InterPro" id="IPR015422">
    <property type="entry name" value="PyrdxlP-dep_Trfase_small"/>
</dbReference>
<evidence type="ECO:0000256" key="2">
    <source>
        <dbReference type="ARBA" id="ARBA00022576"/>
    </source>
</evidence>
<dbReference type="InterPro" id="IPR015421">
    <property type="entry name" value="PyrdxlP-dep_Trfase_major"/>
</dbReference>
<comment type="cofactor">
    <cofactor evidence="1">
        <name>pyridoxal 5'-phosphate</name>
        <dbReference type="ChEBI" id="CHEBI:597326"/>
    </cofactor>
</comment>
<dbReference type="CDD" id="cd00610">
    <property type="entry name" value="OAT_like"/>
    <property type="match status" value="1"/>
</dbReference>
<evidence type="ECO:0000256" key="1">
    <source>
        <dbReference type="ARBA" id="ARBA00001933"/>
    </source>
</evidence>
<gene>
    <name evidence="6" type="ORF">PHACT_14045</name>
</gene>
<evidence type="ECO:0000313" key="7">
    <source>
        <dbReference type="Proteomes" id="UP000175669"/>
    </source>
</evidence>
<evidence type="ECO:0000256" key="4">
    <source>
        <dbReference type="ARBA" id="ARBA00022898"/>
    </source>
</evidence>
<dbReference type="PANTHER" id="PTHR11986">
    <property type="entry name" value="AMINOTRANSFERASE CLASS III"/>
    <property type="match status" value="1"/>
</dbReference>
<dbReference type="SUPFAM" id="SSF53383">
    <property type="entry name" value="PLP-dependent transferases"/>
    <property type="match status" value="1"/>
</dbReference>
<protein>
    <recommendedName>
        <fullName evidence="8">Acetylornithine aminotransferase</fullName>
    </recommendedName>
</protein>
<evidence type="ECO:0000256" key="5">
    <source>
        <dbReference type="RuleBase" id="RU003560"/>
    </source>
</evidence>
<dbReference type="GO" id="GO:0042802">
    <property type="term" value="F:identical protein binding"/>
    <property type="evidence" value="ECO:0007669"/>
    <property type="project" value="TreeGrafter"/>
</dbReference>
<dbReference type="InterPro" id="IPR050103">
    <property type="entry name" value="Class-III_PLP-dep_AT"/>
</dbReference>
<dbReference type="Gene3D" id="3.40.640.10">
    <property type="entry name" value="Type I PLP-dependent aspartate aminotransferase-like (Major domain)"/>
    <property type="match status" value="1"/>
</dbReference>
<dbReference type="GO" id="GO:0008483">
    <property type="term" value="F:transaminase activity"/>
    <property type="evidence" value="ECO:0007669"/>
    <property type="project" value="UniProtKB-KW"/>
</dbReference>
<comment type="similarity">
    <text evidence="5">Belongs to the class-III pyridoxal-phosphate-dependent aminotransferase family.</text>
</comment>
<proteinExistence type="inferred from homology"/>
<dbReference type="Gene3D" id="3.90.1150.10">
    <property type="entry name" value="Aspartate Aminotransferase, domain 1"/>
    <property type="match status" value="1"/>
</dbReference>